<feature type="compositionally biased region" description="Basic residues" evidence="2">
    <location>
        <begin position="1"/>
        <end position="13"/>
    </location>
</feature>
<keyword evidence="4" id="KW-1185">Reference proteome</keyword>
<dbReference type="PANTHER" id="PTHR15268">
    <property type="entry name" value="THRAP3/BCLAF1"/>
    <property type="match status" value="1"/>
</dbReference>
<evidence type="ECO:0000256" key="1">
    <source>
        <dbReference type="ARBA" id="ARBA00006481"/>
    </source>
</evidence>
<dbReference type="Proteomes" id="UP000770717">
    <property type="component" value="Unassembled WGS sequence"/>
</dbReference>
<proteinExistence type="inferred from homology"/>
<dbReference type="InterPro" id="IPR029199">
    <property type="entry name" value="THRAP3_BCLAF1"/>
</dbReference>
<organism evidence="3 4">
    <name type="scientific">Eleutherodactylus coqui</name>
    <name type="common">Puerto Rican coqui</name>
    <dbReference type="NCBI Taxonomy" id="57060"/>
    <lineage>
        <taxon>Eukaryota</taxon>
        <taxon>Metazoa</taxon>
        <taxon>Chordata</taxon>
        <taxon>Craniata</taxon>
        <taxon>Vertebrata</taxon>
        <taxon>Euteleostomi</taxon>
        <taxon>Amphibia</taxon>
        <taxon>Batrachia</taxon>
        <taxon>Anura</taxon>
        <taxon>Neobatrachia</taxon>
        <taxon>Hyloidea</taxon>
        <taxon>Eleutherodactylidae</taxon>
        <taxon>Eleutherodactylinae</taxon>
        <taxon>Eleutherodactylus</taxon>
        <taxon>Eleutherodactylus</taxon>
    </lineage>
</organism>
<evidence type="ECO:0000313" key="4">
    <source>
        <dbReference type="Proteomes" id="UP000770717"/>
    </source>
</evidence>
<gene>
    <name evidence="3" type="ORF">GDO78_008669</name>
</gene>
<feature type="compositionally biased region" description="Basic and acidic residues" evidence="2">
    <location>
        <begin position="413"/>
        <end position="423"/>
    </location>
</feature>
<sequence length="674" mass="80039">MAKSRSRSPRWKSRPPPYRSPEHNRHRHFQEHYQDGEGFHRDPRRPIHWEEERHGQSNSRMAPYKRFNDKNYEPDSFSGDFRKSPFDSSNRLKRMHSPDRRGDGNRRFPSNYPEDHNRPRHREHRDYHQRNHELNAHNETNGFKPARREETFHRSYHRETTDRDWQDGHWNQDHTDPSLPPPNRRSQEFFDQNSLPKRHVEDRDYREHEPPPKRARVPDRHDYRPPARHSQWNDDRSSRPYHEKDWPKDMDLRDPTPGVYQTHSGKHNKIQYEYNHRSPSYVHAESEFSNDRYEDKKNFTTKTFQHNRSNISNRERGQCSEKRSPEPSTKCNERKAPNRDVIKLDNKHPNHKHKESGTKAEYRREPTSKGHLDNHTPKSPDPTIIPKISSEKESIMANLDVKKSVDKYRQPHEHWNISKDIQPKSDVPQGKRNHEQKRSEKNVQKSNERQMSEDLVAVGGKDAFHPVFDHLSSSKQRETNVPSTEFTQEIITIIHEVKANHFKSPEMSLHERFSKLQGESNKEELNLKKPPAQPNPEIHRRIDISLEDLQNKTLHKTEVTLASQRVIEDPNDLRHDIERRRKQRLHSEEDGSANLGFCDSDVSGSYYKPHNNETGEFTKMSRGDRAPFRKSAGRPPGSSYRGNTHQFFSSRSHFEHSDEARKPYKGWRNPATSM</sequence>
<feature type="region of interest" description="Disordered" evidence="2">
    <location>
        <begin position="610"/>
        <end position="674"/>
    </location>
</feature>
<feature type="compositionally biased region" description="Basic and acidic residues" evidence="2">
    <location>
        <begin position="198"/>
        <end position="254"/>
    </location>
</feature>
<feature type="compositionally biased region" description="Basic and acidic residues" evidence="2">
    <location>
        <begin position="432"/>
        <end position="450"/>
    </location>
</feature>
<name>A0A8J6K9H2_ELECQ</name>
<evidence type="ECO:0000256" key="2">
    <source>
        <dbReference type="SAM" id="MobiDB-lite"/>
    </source>
</evidence>
<feature type="compositionally biased region" description="Polar residues" evidence="2">
    <location>
        <begin position="300"/>
        <end position="312"/>
    </location>
</feature>
<protein>
    <recommendedName>
        <fullName evidence="5">BCLAF1 and THRAP3 family member 3</fullName>
    </recommendedName>
</protein>
<dbReference type="EMBL" id="WNTK01000004">
    <property type="protein sequence ID" value="KAG9485703.1"/>
    <property type="molecule type" value="Genomic_DNA"/>
</dbReference>
<evidence type="ECO:0000313" key="3">
    <source>
        <dbReference type="EMBL" id="KAG9485703.1"/>
    </source>
</evidence>
<dbReference type="OrthoDB" id="9935637at2759"/>
<feature type="compositionally biased region" description="Basic and acidic residues" evidence="2">
    <location>
        <begin position="313"/>
        <end position="348"/>
    </location>
</feature>
<accession>A0A8J6K9H2</accession>
<dbReference type="PANTHER" id="PTHR15268:SF17">
    <property type="entry name" value="BCLAF1 AND THRAP3 FAMILY MEMBER 3"/>
    <property type="match status" value="1"/>
</dbReference>
<feature type="region of interest" description="Disordered" evidence="2">
    <location>
        <begin position="299"/>
        <end position="390"/>
    </location>
</feature>
<feature type="compositionally biased region" description="Basic and acidic residues" evidence="2">
    <location>
        <begin position="96"/>
        <end position="106"/>
    </location>
</feature>
<evidence type="ECO:0008006" key="5">
    <source>
        <dbReference type="Google" id="ProtNLM"/>
    </source>
</evidence>
<feature type="region of interest" description="Disordered" evidence="2">
    <location>
        <begin position="1"/>
        <end position="270"/>
    </location>
</feature>
<feature type="compositionally biased region" description="Basic and acidic residues" evidence="2">
    <location>
        <begin position="652"/>
        <end position="662"/>
    </location>
</feature>
<dbReference type="AlphaFoldDB" id="A0A8J6K9H2"/>
<dbReference type="GO" id="GO:0045944">
    <property type="term" value="P:positive regulation of transcription by RNA polymerase II"/>
    <property type="evidence" value="ECO:0007669"/>
    <property type="project" value="TreeGrafter"/>
</dbReference>
<comment type="caution">
    <text evidence="3">The sequence shown here is derived from an EMBL/GenBank/DDBJ whole genome shotgun (WGS) entry which is preliminary data.</text>
</comment>
<dbReference type="GO" id="GO:0003677">
    <property type="term" value="F:DNA binding"/>
    <property type="evidence" value="ECO:0007669"/>
    <property type="project" value="TreeGrafter"/>
</dbReference>
<dbReference type="GO" id="GO:0003712">
    <property type="term" value="F:transcription coregulator activity"/>
    <property type="evidence" value="ECO:0007669"/>
    <property type="project" value="TreeGrafter"/>
</dbReference>
<dbReference type="GO" id="GO:0016592">
    <property type="term" value="C:mediator complex"/>
    <property type="evidence" value="ECO:0007669"/>
    <property type="project" value="TreeGrafter"/>
</dbReference>
<feature type="compositionally biased region" description="Basic and acidic residues" evidence="2">
    <location>
        <begin position="124"/>
        <end position="136"/>
    </location>
</feature>
<feature type="compositionally biased region" description="Basic and acidic residues" evidence="2">
    <location>
        <begin position="146"/>
        <end position="176"/>
    </location>
</feature>
<dbReference type="Pfam" id="PF15440">
    <property type="entry name" value="THRAP3_BCLAF1"/>
    <property type="match status" value="1"/>
</dbReference>
<reference evidence="3" key="1">
    <citation type="thesis" date="2020" institute="ProQuest LLC" country="789 East Eisenhower Parkway, Ann Arbor, MI, USA">
        <title>Comparative Genomics and Chromosome Evolution.</title>
        <authorList>
            <person name="Mudd A.B."/>
        </authorList>
    </citation>
    <scope>NUCLEOTIDE SEQUENCE</scope>
    <source>
        <strain evidence="3">HN-11 Male</strain>
        <tissue evidence="3">Kidney and liver</tissue>
    </source>
</reference>
<feature type="region of interest" description="Disordered" evidence="2">
    <location>
        <begin position="413"/>
        <end position="450"/>
    </location>
</feature>
<feature type="compositionally biased region" description="Basic and acidic residues" evidence="2">
    <location>
        <begin position="30"/>
        <end position="55"/>
    </location>
</feature>
<comment type="similarity">
    <text evidence="1">Belongs to the BCLAF1/THRAP3 family.</text>
</comment>
<feature type="compositionally biased region" description="Polar residues" evidence="2">
    <location>
        <begin position="640"/>
        <end position="651"/>
    </location>
</feature>
<feature type="compositionally biased region" description="Basic and acidic residues" evidence="2">
    <location>
        <begin position="355"/>
        <end position="378"/>
    </location>
</feature>